<dbReference type="EMBL" id="FOHW01000022">
    <property type="protein sequence ID" value="SET72450.1"/>
    <property type="molecule type" value="Genomic_DNA"/>
</dbReference>
<sequence>MLFSGTGFSREEASVITIDFAACPL</sequence>
<name>A0A1I0GQJ8_9PSED</name>
<dbReference type="AlphaFoldDB" id="A0A1I0GQJ8"/>
<proteinExistence type="predicted"/>
<organism evidence="1 2">
    <name type="scientific">Pseudomonas graminis</name>
    <dbReference type="NCBI Taxonomy" id="158627"/>
    <lineage>
        <taxon>Bacteria</taxon>
        <taxon>Pseudomonadati</taxon>
        <taxon>Pseudomonadota</taxon>
        <taxon>Gammaproteobacteria</taxon>
        <taxon>Pseudomonadales</taxon>
        <taxon>Pseudomonadaceae</taxon>
        <taxon>Pseudomonas</taxon>
    </lineage>
</organism>
<evidence type="ECO:0000313" key="1">
    <source>
        <dbReference type="EMBL" id="SET72450.1"/>
    </source>
</evidence>
<dbReference type="Proteomes" id="UP000182332">
    <property type="component" value="Unassembled WGS sequence"/>
</dbReference>
<accession>A0A1I0GQJ8</accession>
<evidence type="ECO:0000313" key="2">
    <source>
        <dbReference type="Proteomes" id="UP000182332"/>
    </source>
</evidence>
<reference evidence="1 2" key="1">
    <citation type="submission" date="2016-10" db="EMBL/GenBank/DDBJ databases">
        <authorList>
            <person name="de Groot N.N."/>
        </authorList>
    </citation>
    <scope>NUCLEOTIDE SEQUENCE [LARGE SCALE GENOMIC DNA]</scope>
    <source>
        <strain evidence="1 2">DSM 11363</strain>
    </source>
</reference>
<feature type="non-terminal residue" evidence="1">
    <location>
        <position position="25"/>
    </location>
</feature>
<gene>
    <name evidence="1" type="ORF">SAMN05216197_12262</name>
</gene>
<protein>
    <submittedName>
        <fullName evidence="1">Uncharacterized protein</fullName>
    </submittedName>
</protein>